<dbReference type="AlphaFoldDB" id="A0A383DMJ9"/>
<protein>
    <submittedName>
        <fullName evidence="1">Uncharacterized protein</fullName>
    </submittedName>
</protein>
<evidence type="ECO:0000313" key="1">
    <source>
        <dbReference type="EMBL" id="SVE45697.1"/>
    </source>
</evidence>
<proteinExistence type="predicted"/>
<reference evidence="1" key="1">
    <citation type="submission" date="2018-05" db="EMBL/GenBank/DDBJ databases">
        <authorList>
            <person name="Lanie J.A."/>
            <person name="Ng W.-L."/>
            <person name="Kazmierczak K.M."/>
            <person name="Andrzejewski T.M."/>
            <person name="Davidsen T.M."/>
            <person name="Wayne K.J."/>
            <person name="Tettelin H."/>
            <person name="Glass J.I."/>
            <person name="Rusch D."/>
            <person name="Podicherti R."/>
            <person name="Tsui H.-C.T."/>
            <person name="Winkler M.E."/>
        </authorList>
    </citation>
    <scope>NUCLEOTIDE SEQUENCE</scope>
</reference>
<feature type="non-terminal residue" evidence="1">
    <location>
        <position position="1"/>
    </location>
</feature>
<dbReference type="EMBL" id="UINC01218601">
    <property type="protein sequence ID" value="SVE45697.1"/>
    <property type="molecule type" value="Genomic_DNA"/>
</dbReference>
<gene>
    <name evidence="1" type="ORF">METZ01_LOCUS498551</name>
</gene>
<sequence>EDGDSRILEISAATGRVVFVEEEE</sequence>
<name>A0A383DMJ9_9ZZZZ</name>
<organism evidence="1">
    <name type="scientific">marine metagenome</name>
    <dbReference type="NCBI Taxonomy" id="408172"/>
    <lineage>
        <taxon>unclassified sequences</taxon>
        <taxon>metagenomes</taxon>
        <taxon>ecological metagenomes</taxon>
    </lineage>
</organism>
<accession>A0A383DMJ9</accession>